<keyword evidence="3" id="KW-1185">Reference proteome</keyword>
<keyword evidence="1" id="KW-0472">Membrane</keyword>
<dbReference type="EMBL" id="BLXT01000055">
    <property type="protein sequence ID" value="GFN74075.1"/>
    <property type="molecule type" value="Genomic_DNA"/>
</dbReference>
<reference evidence="2 3" key="1">
    <citation type="journal article" date="2021" name="Elife">
        <title>Chloroplast acquisition without the gene transfer in kleptoplastic sea slugs, Plakobranchus ocellatus.</title>
        <authorList>
            <person name="Maeda T."/>
            <person name="Takahashi S."/>
            <person name="Yoshida T."/>
            <person name="Shimamura S."/>
            <person name="Takaki Y."/>
            <person name="Nagai Y."/>
            <person name="Toyoda A."/>
            <person name="Suzuki Y."/>
            <person name="Arimoto A."/>
            <person name="Ishii H."/>
            <person name="Satoh N."/>
            <person name="Nishiyama T."/>
            <person name="Hasebe M."/>
            <person name="Maruyama T."/>
            <person name="Minagawa J."/>
            <person name="Obokata J."/>
            <person name="Shigenobu S."/>
        </authorList>
    </citation>
    <scope>NUCLEOTIDE SEQUENCE [LARGE SCALE GENOMIC DNA]</scope>
</reference>
<keyword evidence="1" id="KW-0812">Transmembrane</keyword>
<dbReference type="AlphaFoldDB" id="A0AAV3WUC2"/>
<evidence type="ECO:0000256" key="1">
    <source>
        <dbReference type="SAM" id="Phobius"/>
    </source>
</evidence>
<evidence type="ECO:0000313" key="2">
    <source>
        <dbReference type="EMBL" id="GFN74075.1"/>
    </source>
</evidence>
<comment type="caution">
    <text evidence="2">The sequence shown here is derived from an EMBL/GenBank/DDBJ whole genome shotgun (WGS) entry which is preliminary data.</text>
</comment>
<accession>A0AAV3WUC2</accession>
<evidence type="ECO:0000313" key="3">
    <source>
        <dbReference type="Proteomes" id="UP000735302"/>
    </source>
</evidence>
<protein>
    <submittedName>
        <fullName evidence="2">Zinc finger protein</fullName>
    </submittedName>
</protein>
<keyword evidence="1" id="KW-1133">Transmembrane helix</keyword>
<organism evidence="2 3">
    <name type="scientific">Plakobranchus ocellatus</name>
    <dbReference type="NCBI Taxonomy" id="259542"/>
    <lineage>
        <taxon>Eukaryota</taxon>
        <taxon>Metazoa</taxon>
        <taxon>Spiralia</taxon>
        <taxon>Lophotrochozoa</taxon>
        <taxon>Mollusca</taxon>
        <taxon>Gastropoda</taxon>
        <taxon>Heterobranchia</taxon>
        <taxon>Euthyneura</taxon>
        <taxon>Panpulmonata</taxon>
        <taxon>Sacoglossa</taxon>
        <taxon>Placobranchoidea</taxon>
        <taxon>Plakobranchidae</taxon>
        <taxon>Plakobranchus</taxon>
    </lineage>
</organism>
<feature type="transmembrane region" description="Helical" evidence="1">
    <location>
        <begin position="38"/>
        <end position="61"/>
    </location>
</feature>
<dbReference type="Proteomes" id="UP000735302">
    <property type="component" value="Unassembled WGS sequence"/>
</dbReference>
<name>A0AAV3WUC2_9GAST</name>
<sequence length="107" mass="11954">MITSNLVDAEVRVRTITQPGQFSAFFKLCFRLCNATHIVFATIAAVTVACVLGTSFLPHFVQNRTTTRLLNLTPKYTEKTVHPREEMSNVYIGAPLPHASQFKVVTE</sequence>
<gene>
    <name evidence="2" type="ORF">PoB_000058100</name>
</gene>
<proteinExistence type="predicted"/>